<organism evidence="6 7">
    <name type="scientific">Falsiroseomonas algicola</name>
    <dbReference type="NCBI Taxonomy" id="2716930"/>
    <lineage>
        <taxon>Bacteria</taxon>
        <taxon>Pseudomonadati</taxon>
        <taxon>Pseudomonadota</taxon>
        <taxon>Alphaproteobacteria</taxon>
        <taxon>Acetobacterales</taxon>
        <taxon>Roseomonadaceae</taxon>
        <taxon>Falsiroseomonas</taxon>
    </lineage>
</organism>
<name>A0A6M1LJJ4_9PROT</name>
<dbReference type="PROSITE" id="PS51318">
    <property type="entry name" value="TAT"/>
    <property type="match status" value="1"/>
</dbReference>
<feature type="signal peptide" evidence="4">
    <location>
        <begin position="1"/>
        <end position="20"/>
    </location>
</feature>
<feature type="domain" description="Glycoside hydrolase family 5" evidence="5">
    <location>
        <begin position="136"/>
        <end position="274"/>
    </location>
</feature>
<feature type="chain" id="PRO_5026894234" evidence="4">
    <location>
        <begin position="21"/>
        <end position="301"/>
    </location>
</feature>
<evidence type="ECO:0000256" key="2">
    <source>
        <dbReference type="ARBA" id="ARBA00023295"/>
    </source>
</evidence>
<dbReference type="Proteomes" id="UP000475385">
    <property type="component" value="Unassembled WGS sequence"/>
</dbReference>
<dbReference type="RefSeq" id="WP_164694361.1">
    <property type="nucleotide sequence ID" value="NZ_JAAIKB010000003.1"/>
</dbReference>
<dbReference type="Gene3D" id="3.20.20.80">
    <property type="entry name" value="Glycosidases"/>
    <property type="match status" value="1"/>
</dbReference>
<accession>A0A6M1LJJ4</accession>
<dbReference type="InterPro" id="IPR001547">
    <property type="entry name" value="Glyco_hydro_5"/>
</dbReference>
<dbReference type="GO" id="GO:0004553">
    <property type="term" value="F:hydrolase activity, hydrolyzing O-glycosyl compounds"/>
    <property type="evidence" value="ECO:0007669"/>
    <property type="project" value="InterPro"/>
</dbReference>
<dbReference type="InterPro" id="IPR006311">
    <property type="entry name" value="TAT_signal"/>
</dbReference>
<evidence type="ECO:0000259" key="5">
    <source>
        <dbReference type="Pfam" id="PF00150"/>
    </source>
</evidence>
<dbReference type="AlphaFoldDB" id="A0A6M1LJJ4"/>
<reference evidence="6 7" key="2">
    <citation type="submission" date="2020-03" db="EMBL/GenBank/DDBJ databases">
        <title>Roseomonas stagni sp. nov., isolated from pond water in Japan.</title>
        <authorList>
            <person name="Furuhata K."/>
            <person name="Miyamoto H."/>
            <person name="Goto K."/>
        </authorList>
    </citation>
    <scope>NUCLEOTIDE SEQUENCE [LARGE SCALE GENOMIC DNA]</scope>
    <source>
        <strain evidence="6 7">PeD5</strain>
    </source>
</reference>
<protein>
    <submittedName>
        <fullName evidence="6">Cellulase family glycosylhydrolase</fullName>
    </submittedName>
</protein>
<dbReference type="InterPro" id="IPR017853">
    <property type="entry name" value="GH"/>
</dbReference>
<keyword evidence="2 3" id="KW-0326">Glycosidase</keyword>
<comment type="caution">
    <text evidence="6">The sequence shown here is derived from an EMBL/GenBank/DDBJ whole genome shotgun (WGS) entry which is preliminary data.</text>
</comment>
<dbReference type="EMBL" id="JAAIKB010000003">
    <property type="protein sequence ID" value="NGM20470.1"/>
    <property type="molecule type" value="Genomic_DNA"/>
</dbReference>
<evidence type="ECO:0000256" key="3">
    <source>
        <dbReference type="RuleBase" id="RU361153"/>
    </source>
</evidence>
<evidence type="ECO:0000256" key="1">
    <source>
        <dbReference type="ARBA" id="ARBA00022801"/>
    </source>
</evidence>
<keyword evidence="7" id="KW-1185">Reference proteome</keyword>
<evidence type="ECO:0000256" key="4">
    <source>
        <dbReference type="SAM" id="SignalP"/>
    </source>
</evidence>
<evidence type="ECO:0000313" key="6">
    <source>
        <dbReference type="EMBL" id="NGM20470.1"/>
    </source>
</evidence>
<proteinExistence type="inferred from homology"/>
<gene>
    <name evidence="6" type="ORF">G3576_10630</name>
</gene>
<dbReference type="Pfam" id="PF00150">
    <property type="entry name" value="Cellulase"/>
    <property type="match status" value="1"/>
</dbReference>
<dbReference type="SUPFAM" id="SSF51445">
    <property type="entry name" value="(Trans)glycosidases"/>
    <property type="match status" value="1"/>
</dbReference>
<comment type="similarity">
    <text evidence="3">Belongs to the glycosyl hydrolase 5 (cellulase A) family.</text>
</comment>
<sequence length="301" mass="32946">MPTRRTVLAAGLAASPAAQAAAATLRDSLPDLRLGANLERWFPIAASQRPRRLGRAWWQDLRAAGFDHARLFIPRDAGAGEEVPRLFLQAIEDAKAAGLPILLGLSDLYEPWAPWDEAAWRVMQARARLFGTATDPAQVVLGPLNEPAFDDAAAWTPVRDRLLAAARAAAPRHALVWGGHEWCSWRSLLRQAPPADPLTIAEVHDYEGGAAPWVAERFGAVAAWRDRHRTPVIVAELGGALPHAEDEAAWARDLSVALPVLRRLNLPVTLWAVTHGGHWRLQEGEAPRPRPRLAQALRGAR</sequence>
<reference evidence="6 7" key="1">
    <citation type="submission" date="2020-02" db="EMBL/GenBank/DDBJ databases">
        <authorList>
            <person name="Kim H.M."/>
            <person name="Jeon C.O."/>
        </authorList>
    </citation>
    <scope>NUCLEOTIDE SEQUENCE [LARGE SCALE GENOMIC DNA]</scope>
    <source>
        <strain evidence="6 7">PeD5</strain>
    </source>
</reference>
<keyword evidence="1 3" id="KW-0378">Hydrolase</keyword>
<dbReference type="GO" id="GO:0000272">
    <property type="term" value="P:polysaccharide catabolic process"/>
    <property type="evidence" value="ECO:0007669"/>
    <property type="project" value="InterPro"/>
</dbReference>
<evidence type="ECO:0000313" key="7">
    <source>
        <dbReference type="Proteomes" id="UP000475385"/>
    </source>
</evidence>
<keyword evidence="4" id="KW-0732">Signal</keyword>